<evidence type="ECO:0000256" key="6">
    <source>
        <dbReference type="ARBA" id="ARBA00023268"/>
    </source>
</evidence>
<dbReference type="HAMAP" id="MF_00802">
    <property type="entry name" value="GlnE"/>
    <property type="match status" value="1"/>
</dbReference>
<dbReference type="EC" id="2.7.7.89" evidence="7"/>
<dbReference type="PANTHER" id="PTHR30621">
    <property type="entry name" value="GLUTAMINE SYNTHETASE ADENYLYLTRANSFERASE"/>
    <property type="match status" value="1"/>
</dbReference>
<keyword evidence="4 7" id="KW-0067">ATP-binding</keyword>
<comment type="catalytic activity">
    <reaction evidence="7">
        <text>[glutamine synthetase]-O(4)-(5'-adenylyl)-L-tyrosine + phosphate = [glutamine synthetase]-L-tyrosine + ADP</text>
        <dbReference type="Rhea" id="RHEA:43716"/>
        <dbReference type="Rhea" id="RHEA-COMP:10660"/>
        <dbReference type="Rhea" id="RHEA-COMP:10661"/>
        <dbReference type="ChEBI" id="CHEBI:43474"/>
        <dbReference type="ChEBI" id="CHEBI:46858"/>
        <dbReference type="ChEBI" id="CHEBI:83624"/>
        <dbReference type="ChEBI" id="CHEBI:456216"/>
        <dbReference type="EC" id="2.7.7.89"/>
    </reaction>
</comment>
<keyword evidence="3 7" id="KW-0547">Nucleotide-binding</keyword>
<keyword evidence="5 7" id="KW-0460">Magnesium</keyword>
<dbReference type="EC" id="2.7.7.42" evidence="7"/>
<sequence length="940" mass="107159">MTQAFVPSGEQLEMLQLASPFAWQVYQKNQTQIDEFLGVVGWQSSLSYHDFDDLIAKFTHADADTLIDMDEQQAMSGLRQLRHWLMVKWIWQDALGEIELEELTGQLSDFADACISFAKNFVAQKLIARYGNPIIRQKHKLINDELAIIAMGKLGAKELNLSSDIDLVFVHLGNGETDGKKCIDTHKFMKDLGRGVIRLLDENTEHGFVFRVDMRLRPWGDGSPLVIHLPALQKYFDQHGRTWERFAWLKARIVNTVSDEFANQLTQSIKNFVHRYYIDYSAFSALREMKAMIINQQIQRQDLDNVKLGMGGIRDIEFIVQAFALIYGGHHLPIVADSACLACLSALTKFGYIDPQESEQLSAAYRFFRRLEHAIQARHDQQSQKLPSDPDELNALAKTLGFESIAAFRSVLEAHRQNVSRPFGRMITDRQSPHQENLDLTQIEESLQESLGDETMAIWTQFTQSRLVTSLDDVAKDRLKNAYPIILHALSNHAKQNGVQAASEALPRLIELLEAICRRSIYLIMLTENPDATIRLIPMLSASPWIAKELAHYPVLLDTFLQKRYLYLPDKTELSDILRQNLLRVEPFDDEGYLNVIRLFKKNQVLAVATADVLGLRHIMKVSDSLTFIAEVVLESALHRAFYELGQKHGYPLLQDGQRSTPDACGFAIIGYGKLGGLEMSYASDLDLVFLHRINENAQTDGDKPISGMKFAARLVQKIMTYLATQTRDGRAYEIDTRLRPSGNAGVAVSSVAGFEHYQHDKAWAWEHQALVRARAICGDKMVLAEFDRIRKAVLTQSRELSQVKQDVLQMRQKMQSHLGTKPNNHHGQVQQFHLKQDFGGLVDIEFLAQFMVLSHAHLAPNLAVWSDNVRIFEELANAGIWTLEQCQKLTQAYLDLRKKTHELALLEQTSIVDETAWHQLRMYVQTVWQQTFEHDDLPE</sequence>
<feature type="domain" description="PII-uridylyltransferase/Glutamine-synthetase adenylyltransferase" evidence="9">
    <location>
        <begin position="811"/>
        <end position="909"/>
    </location>
</feature>
<keyword evidence="11" id="KW-1185">Reference proteome</keyword>
<keyword evidence="6 7" id="KW-0511">Multifunctional enzyme</keyword>
<evidence type="ECO:0000256" key="3">
    <source>
        <dbReference type="ARBA" id="ARBA00022741"/>
    </source>
</evidence>
<dbReference type="InterPro" id="IPR013546">
    <property type="entry name" value="PII_UdlTrfase/GS_AdlTrfase"/>
</dbReference>
<dbReference type="RefSeq" id="WP_263076391.1">
    <property type="nucleotide sequence ID" value="NZ_CP089977.1"/>
</dbReference>
<dbReference type="SUPFAM" id="SSF81301">
    <property type="entry name" value="Nucleotidyltransferase"/>
    <property type="match status" value="2"/>
</dbReference>
<comment type="cofactor">
    <cofactor evidence="7">
        <name>Mg(2+)</name>
        <dbReference type="ChEBI" id="CHEBI:18420"/>
    </cofactor>
</comment>
<evidence type="ECO:0000313" key="10">
    <source>
        <dbReference type="EMBL" id="UXZ04890.1"/>
    </source>
</evidence>
<evidence type="ECO:0000256" key="7">
    <source>
        <dbReference type="HAMAP-Rule" id="MF_00802"/>
    </source>
</evidence>
<feature type="region of interest" description="Adenylyl removase" evidence="7">
    <location>
        <begin position="1"/>
        <end position="430"/>
    </location>
</feature>
<accession>A0ABY6F493</accession>
<dbReference type="Gene3D" id="1.20.120.330">
    <property type="entry name" value="Nucleotidyltransferases domain 2"/>
    <property type="match status" value="2"/>
</dbReference>
<feature type="domain" description="PII-uridylyltransferase/Glutamine-synthetase adenylyltransferase" evidence="9">
    <location>
        <begin position="287"/>
        <end position="425"/>
    </location>
</feature>
<keyword evidence="2 7" id="KW-0548">Nucleotidyltransferase</keyword>
<dbReference type="InterPro" id="IPR023057">
    <property type="entry name" value="GlnE"/>
</dbReference>
<reference evidence="10" key="1">
    <citation type="submission" date="2021-12" db="EMBL/GenBank/DDBJ databases">
        <title>taxonomy of Moraxella sp. ZY201224.</title>
        <authorList>
            <person name="Li F."/>
        </authorList>
    </citation>
    <scope>NUCLEOTIDE SEQUENCE</scope>
    <source>
        <strain evidence="10">ZY201224</strain>
    </source>
</reference>
<feature type="domain" description="Glutamate-ammonia ligase adenylyltransferase repeated" evidence="8">
    <location>
        <begin position="535"/>
        <end position="789"/>
    </location>
</feature>
<comment type="function">
    <text evidence="7">Involved in the regulation of glutamine synthetase GlnA, a key enzyme in the process to assimilate ammonia. When cellular nitrogen levels are high, the C-terminal adenylyl transferase (AT) inactivates GlnA by covalent transfer of an adenylyl group from ATP to specific tyrosine residue of GlnA, thus reducing its activity. Conversely, when nitrogen levels are low, the N-terminal adenylyl removase (AR) activates GlnA by removing the adenylyl group by phosphorolysis, increasing its activity. The regulatory region of GlnE binds the signal transduction protein PII (GlnB) which indicates the nitrogen status of the cell.</text>
</comment>
<dbReference type="CDD" id="cd05401">
    <property type="entry name" value="NT_GlnE_GlnD_like"/>
    <property type="match status" value="2"/>
</dbReference>
<dbReference type="InterPro" id="IPR005190">
    <property type="entry name" value="GlnE_rpt_dom"/>
</dbReference>
<organism evidence="10 11">
    <name type="scientific">Moraxella nasicaprae</name>
    <dbReference type="NCBI Taxonomy" id="2904122"/>
    <lineage>
        <taxon>Bacteria</taxon>
        <taxon>Pseudomonadati</taxon>
        <taxon>Pseudomonadota</taxon>
        <taxon>Gammaproteobacteria</taxon>
        <taxon>Moraxellales</taxon>
        <taxon>Moraxellaceae</taxon>
        <taxon>Moraxella</taxon>
    </lineage>
</organism>
<feature type="region of interest" description="Adenylyl transferase" evidence="7">
    <location>
        <begin position="430"/>
        <end position="940"/>
    </location>
</feature>
<dbReference type="NCBIfam" id="NF008292">
    <property type="entry name" value="PRK11072.1"/>
    <property type="match status" value="1"/>
</dbReference>
<dbReference type="Pfam" id="PF03710">
    <property type="entry name" value="GlnE"/>
    <property type="match status" value="2"/>
</dbReference>
<evidence type="ECO:0000259" key="8">
    <source>
        <dbReference type="Pfam" id="PF03710"/>
    </source>
</evidence>
<dbReference type="EMBL" id="CP089977">
    <property type="protein sequence ID" value="UXZ04890.1"/>
    <property type="molecule type" value="Genomic_DNA"/>
</dbReference>
<dbReference type="Gene3D" id="3.30.460.10">
    <property type="entry name" value="Beta Polymerase, domain 2"/>
    <property type="match status" value="2"/>
</dbReference>
<evidence type="ECO:0000256" key="2">
    <source>
        <dbReference type="ARBA" id="ARBA00022695"/>
    </source>
</evidence>
<comment type="similarity">
    <text evidence="7">Belongs to the GlnE family.</text>
</comment>
<name>A0ABY6F493_9GAMM</name>
<comment type="catalytic activity">
    <reaction evidence="7">
        <text>[glutamine synthetase]-L-tyrosine + ATP = [glutamine synthetase]-O(4)-(5'-adenylyl)-L-tyrosine + diphosphate</text>
        <dbReference type="Rhea" id="RHEA:18589"/>
        <dbReference type="Rhea" id="RHEA-COMP:10660"/>
        <dbReference type="Rhea" id="RHEA-COMP:10661"/>
        <dbReference type="ChEBI" id="CHEBI:30616"/>
        <dbReference type="ChEBI" id="CHEBI:33019"/>
        <dbReference type="ChEBI" id="CHEBI:46858"/>
        <dbReference type="ChEBI" id="CHEBI:83624"/>
        <dbReference type="EC" id="2.7.7.42"/>
    </reaction>
</comment>
<dbReference type="Proteomes" id="UP001063782">
    <property type="component" value="Chromosome"/>
</dbReference>
<dbReference type="Pfam" id="PF08335">
    <property type="entry name" value="GlnD_UR_UTase"/>
    <property type="match status" value="2"/>
</dbReference>
<evidence type="ECO:0000259" key="9">
    <source>
        <dbReference type="Pfam" id="PF08335"/>
    </source>
</evidence>
<dbReference type="PANTHER" id="PTHR30621:SF0">
    <property type="entry name" value="BIFUNCTIONAL GLUTAMINE SYNTHETASE ADENYLYLTRANSFERASE_ADENYLYL-REMOVING ENZYME"/>
    <property type="match status" value="1"/>
</dbReference>
<dbReference type="GO" id="GO:0047388">
    <property type="term" value="F:[glutamine synthetase]-adenylyl-L-tyrosine phosphorylase activity"/>
    <property type="evidence" value="ECO:0007669"/>
    <property type="project" value="UniProtKB-EC"/>
</dbReference>
<evidence type="ECO:0000313" key="11">
    <source>
        <dbReference type="Proteomes" id="UP001063782"/>
    </source>
</evidence>
<dbReference type="Gene3D" id="1.20.120.1510">
    <property type="match status" value="1"/>
</dbReference>
<evidence type="ECO:0000256" key="1">
    <source>
        <dbReference type="ARBA" id="ARBA00022679"/>
    </source>
</evidence>
<keyword evidence="1 7" id="KW-0808">Transferase</keyword>
<dbReference type="SUPFAM" id="SSF81593">
    <property type="entry name" value="Nucleotidyltransferase substrate binding subunit/domain"/>
    <property type="match status" value="2"/>
</dbReference>
<dbReference type="InterPro" id="IPR043519">
    <property type="entry name" value="NT_sf"/>
</dbReference>
<feature type="domain" description="Glutamate-ammonia ligase adenylyltransferase repeated" evidence="8">
    <location>
        <begin position="66"/>
        <end position="260"/>
    </location>
</feature>
<dbReference type="GO" id="GO:0008882">
    <property type="term" value="F:[glutamate-ammonia-ligase] adenylyltransferase activity"/>
    <property type="evidence" value="ECO:0007669"/>
    <property type="project" value="UniProtKB-EC"/>
</dbReference>
<evidence type="ECO:0000256" key="5">
    <source>
        <dbReference type="ARBA" id="ARBA00022842"/>
    </source>
</evidence>
<proteinExistence type="inferred from homology"/>
<gene>
    <name evidence="7 10" type="primary">glnE</name>
    <name evidence="10" type="ORF">LU297_00065</name>
</gene>
<protein>
    <recommendedName>
        <fullName evidence="7">Bifunctional glutamine synthetase adenylyltransferase/adenylyl-removing enzyme</fullName>
    </recommendedName>
    <alternativeName>
        <fullName evidence="7">ATP:glutamine synthetase adenylyltransferase</fullName>
    </alternativeName>
    <alternativeName>
        <fullName evidence="7">ATase</fullName>
    </alternativeName>
    <domain>
        <recommendedName>
            <fullName evidence="7">Glutamine synthetase adenylyl-L-tyrosine phosphorylase</fullName>
            <ecNumber evidence="7">2.7.7.89</ecNumber>
        </recommendedName>
        <alternativeName>
            <fullName evidence="7">Adenylyl removase</fullName>
            <shortName evidence="7">AR</shortName>
            <shortName evidence="7">AT-N</shortName>
        </alternativeName>
    </domain>
    <domain>
        <recommendedName>
            <fullName evidence="7">Glutamine synthetase adenylyl transferase</fullName>
            <ecNumber evidence="7">2.7.7.42</ecNumber>
        </recommendedName>
        <alternativeName>
            <fullName evidence="7">Adenylyl transferase</fullName>
            <shortName evidence="7">AT</shortName>
            <shortName evidence="7">AT-C</shortName>
        </alternativeName>
    </domain>
</protein>
<dbReference type="GO" id="GO:0016874">
    <property type="term" value="F:ligase activity"/>
    <property type="evidence" value="ECO:0007669"/>
    <property type="project" value="UniProtKB-KW"/>
</dbReference>
<keyword evidence="10" id="KW-0436">Ligase</keyword>
<evidence type="ECO:0000256" key="4">
    <source>
        <dbReference type="ARBA" id="ARBA00022840"/>
    </source>
</evidence>